<dbReference type="Gene3D" id="4.10.60.10">
    <property type="entry name" value="Zinc finger, CCHC-type"/>
    <property type="match status" value="1"/>
</dbReference>
<keyword evidence="4" id="KW-0479">Metal-binding</keyword>
<keyword evidence="4" id="KW-0862">Zinc</keyword>
<evidence type="ECO:0000259" key="5">
    <source>
        <dbReference type="PROSITE" id="PS50158"/>
    </source>
</evidence>
<keyword evidence="7" id="KW-1185">Reference proteome</keyword>
<evidence type="ECO:0000313" key="7">
    <source>
        <dbReference type="Proteomes" id="UP000095280"/>
    </source>
</evidence>
<dbReference type="SMART" id="SM00357">
    <property type="entry name" value="CSP"/>
    <property type="match status" value="1"/>
</dbReference>
<dbReference type="PANTHER" id="PTHR46109:SF1">
    <property type="entry name" value="PROTEIN LIN-28 HOMOLOG"/>
    <property type="match status" value="1"/>
</dbReference>
<evidence type="ECO:0000256" key="4">
    <source>
        <dbReference type="PROSITE-ProRule" id="PRU00047"/>
    </source>
</evidence>
<dbReference type="CDD" id="cd04458">
    <property type="entry name" value="CSP_CDS"/>
    <property type="match status" value="1"/>
</dbReference>
<comment type="subcellular location">
    <subcellularLocation>
        <location evidence="1">Cytoplasm</location>
    </subcellularLocation>
</comment>
<reference evidence="8" key="1">
    <citation type="submission" date="2016-11" db="UniProtKB">
        <authorList>
            <consortium name="WormBaseParasite"/>
        </authorList>
    </citation>
    <scope>IDENTIFICATION</scope>
</reference>
<evidence type="ECO:0000256" key="3">
    <source>
        <dbReference type="ARBA" id="ARBA00022490"/>
    </source>
</evidence>
<sequence length="260" mass="27971">IVDFTLGVVRSAMSVVDQKIQVWRRGAAVGVAGLWSPRLGRTLVGERQAPPIQNGERLTNKGEPPTAVGTEQHSAVVSVEQLLSGISSSSQVLAVLDCQLRGGKASMTSGGQHPCGSNAPGPSSSCVDRRLGRVKWFNVIKGFGFITPDDGGPEVFVHQMPGFRSLGDGERVEFESRTTYKGEEATLVCGPNGVDCVGSQRRPAGRKKRRMRCYNCGQFSDHMAADCPSGPLPKSCYQCRSMGHLVADCPLMKQQQQPQQ</sequence>
<keyword evidence="3" id="KW-0963">Cytoplasm</keyword>
<feature type="domain" description="CSD" evidence="6">
    <location>
        <begin position="129"/>
        <end position="190"/>
    </location>
</feature>
<dbReference type="InterPro" id="IPR051373">
    <property type="entry name" value="Lin-28_RNA-binding"/>
</dbReference>
<dbReference type="PROSITE" id="PS51857">
    <property type="entry name" value="CSD_2"/>
    <property type="match status" value="1"/>
</dbReference>
<dbReference type="WBParaSite" id="maker-uti_cns_0008117-snap-gene-0.2-mRNA-1">
    <property type="protein sequence ID" value="maker-uti_cns_0008117-snap-gene-0.2-mRNA-1"/>
    <property type="gene ID" value="maker-uti_cns_0008117-snap-gene-0.2"/>
</dbReference>
<dbReference type="GO" id="GO:0008270">
    <property type="term" value="F:zinc ion binding"/>
    <property type="evidence" value="ECO:0007669"/>
    <property type="project" value="UniProtKB-KW"/>
</dbReference>
<dbReference type="Proteomes" id="UP000095280">
    <property type="component" value="Unplaced"/>
</dbReference>
<feature type="domain" description="CCHC-type" evidence="5">
    <location>
        <begin position="236"/>
        <end position="250"/>
    </location>
</feature>
<dbReference type="SUPFAM" id="SSF50249">
    <property type="entry name" value="Nucleic acid-binding proteins"/>
    <property type="match status" value="1"/>
</dbReference>
<dbReference type="GO" id="GO:0005634">
    <property type="term" value="C:nucleus"/>
    <property type="evidence" value="ECO:0007669"/>
    <property type="project" value="TreeGrafter"/>
</dbReference>
<dbReference type="PROSITE" id="PS50158">
    <property type="entry name" value="ZF_CCHC"/>
    <property type="match status" value="1"/>
</dbReference>
<dbReference type="InterPro" id="IPR001878">
    <property type="entry name" value="Znf_CCHC"/>
</dbReference>
<dbReference type="GO" id="GO:0003729">
    <property type="term" value="F:mRNA binding"/>
    <property type="evidence" value="ECO:0007669"/>
    <property type="project" value="TreeGrafter"/>
</dbReference>
<proteinExistence type="inferred from homology"/>
<dbReference type="InterPro" id="IPR012340">
    <property type="entry name" value="NA-bd_OB-fold"/>
</dbReference>
<dbReference type="GO" id="GO:0005737">
    <property type="term" value="C:cytoplasm"/>
    <property type="evidence" value="ECO:0007669"/>
    <property type="project" value="UniProtKB-SubCell"/>
</dbReference>
<dbReference type="Pfam" id="PF00098">
    <property type="entry name" value="zf-CCHC"/>
    <property type="match status" value="1"/>
</dbReference>
<dbReference type="AlphaFoldDB" id="A0A1I8HVX2"/>
<name>A0A1I8HVX2_9PLAT</name>
<dbReference type="InterPro" id="IPR036875">
    <property type="entry name" value="Znf_CCHC_sf"/>
</dbReference>
<comment type="similarity">
    <text evidence="2">Belongs to the lin-28 family.</text>
</comment>
<dbReference type="InterPro" id="IPR011129">
    <property type="entry name" value="CSD"/>
</dbReference>
<dbReference type="PANTHER" id="PTHR46109">
    <property type="entry name" value="PROTEIN LIN-28"/>
    <property type="match status" value="1"/>
</dbReference>
<dbReference type="Gene3D" id="2.40.50.140">
    <property type="entry name" value="Nucleic acid-binding proteins"/>
    <property type="match status" value="1"/>
</dbReference>
<evidence type="ECO:0000256" key="1">
    <source>
        <dbReference type="ARBA" id="ARBA00004496"/>
    </source>
</evidence>
<dbReference type="GO" id="GO:0031054">
    <property type="term" value="P:pre-miRNA processing"/>
    <property type="evidence" value="ECO:0007669"/>
    <property type="project" value="TreeGrafter"/>
</dbReference>
<dbReference type="Pfam" id="PF00313">
    <property type="entry name" value="CSD"/>
    <property type="match status" value="1"/>
</dbReference>
<evidence type="ECO:0000313" key="8">
    <source>
        <dbReference type="WBParaSite" id="maker-uti_cns_0008117-snap-gene-0.2-mRNA-1"/>
    </source>
</evidence>
<dbReference type="SUPFAM" id="SSF57756">
    <property type="entry name" value="Retrovirus zinc finger-like domains"/>
    <property type="match status" value="1"/>
</dbReference>
<dbReference type="SMART" id="SM00343">
    <property type="entry name" value="ZnF_C2HC"/>
    <property type="match status" value="2"/>
</dbReference>
<accession>A0A1I8HVX2</accession>
<organism evidence="7 8">
    <name type="scientific">Macrostomum lignano</name>
    <dbReference type="NCBI Taxonomy" id="282301"/>
    <lineage>
        <taxon>Eukaryota</taxon>
        <taxon>Metazoa</taxon>
        <taxon>Spiralia</taxon>
        <taxon>Lophotrochozoa</taxon>
        <taxon>Platyhelminthes</taxon>
        <taxon>Rhabditophora</taxon>
        <taxon>Macrostomorpha</taxon>
        <taxon>Macrostomida</taxon>
        <taxon>Macrostomidae</taxon>
        <taxon>Macrostomum</taxon>
    </lineage>
</organism>
<keyword evidence="4" id="KW-0863">Zinc-finger</keyword>
<dbReference type="PRINTS" id="PR00050">
    <property type="entry name" value="COLDSHOCK"/>
</dbReference>
<evidence type="ECO:0000256" key="2">
    <source>
        <dbReference type="ARBA" id="ARBA00008840"/>
    </source>
</evidence>
<protein>
    <submittedName>
        <fullName evidence="8">CCHC-type domain-containing protein</fullName>
    </submittedName>
</protein>
<evidence type="ECO:0000259" key="6">
    <source>
        <dbReference type="PROSITE" id="PS51857"/>
    </source>
</evidence>
<dbReference type="InterPro" id="IPR002059">
    <property type="entry name" value="CSP_DNA-bd"/>
</dbReference>